<evidence type="ECO:0000256" key="1">
    <source>
        <dbReference type="SAM" id="Phobius"/>
    </source>
</evidence>
<gene>
    <name evidence="3" type="ORF">SAMN02745181_3367</name>
</gene>
<keyword evidence="1" id="KW-1133">Transmembrane helix</keyword>
<dbReference type="EMBL" id="FQYR01000006">
    <property type="protein sequence ID" value="SHK18338.1"/>
    <property type="molecule type" value="Genomic_DNA"/>
</dbReference>
<feature type="transmembrane region" description="Helical" evidence="1">
    <location>
        <begin position="85"/>
        <end position="110"/>
    </location>
</feature>
<sequence>MPDTLLTNEAAEPSAVDDIQVTEALDKASVEKEERKSKRLRSLDALRGFDMFWIVGGSALVAALAKFTQWPWLERMAQEFQHAKWVGFTFYDLIFPLFLFLAGVAMPYSLGGKLEQGASRLRLTLKVFKRVLLLVLLGIVYNGGLALKPLAETRICSVLGFIGVAYGIAALVFIYSKPRFHIAWVIGLLLGYWISLQLFGAPFYEGGTYTPEGSLAGYVDRNLLPWKVYALHFDPEGVLGMISAAALPLGGAIVGQLLRADKPRDWQKVMVLLLAVPILFGIAALWSGSMPFIKKMWTSSFVVHCMAWSVLLTAVFYLVIDVLGLWRWSYFFIIIGLNPITIYLGTRIIDFWGASQFLFGGLAGKYEQPLQGVILAAAYCLTWWMVLWAMHRKKMYLRV</sequence>
<dbReference type="OrthoDB" id="9788724at2"/>
<dbReference type="InterPro" id="IPR032176">
    <property type="entry name" value="DUF5009"/>
</dbReference>
<keyword evidence="1" id="KW-0472">Membrane</keyword>
<feature type="transmembrane region" description="Helical" evidence="1">
    <location>
        <begin position="182"/>
        <end position="204"/>
    </location>
</feature>
<dbReference type="STRING" id="1123071.SAMN02745181_3367"/>
<feature type="transmembrane region" description="Helical" evidence="1">
    <location>
        <begin position="131"/>
        <end position="151"/>
    </location>
</feature>
<feature type="transmembrane region" description="Helical" evidence="1">
    <location>
        <begin position="270"/>
        <end position="289"/>
    </location>
</feature>
<evidence type="ECO:0000313" key="4">
    <source>
        <dbReference type="Proteomes" id="UP000184510"/>
    </source>
</evidence>
<reference evidence="3 4" key="1">
    <citation type="submission" date="2016-11" db="EMBL/GenBank/DDBJ databases">
        <authorList>
            <person name="Jaros S."/>
            <person name="Januszkiewicz K."/>
            <person name="Wedrychowicz H."/>
        </authorList>
    </citation>
    <scope>NUCLEOTIDE SEQUENCE [LARGE SCALE GENOMIC DNA]</scope>
    <source>
        <strain evidence="3 4">DSM 18772</strain>
    </source>
</reference>
<feature type="transmembrane region" description="Helical" evidence="1">
    <location>
        <begin position="238"/>
        <end position="258"/>
    </location>
</feature>
<evidence type="ECO:0000259" key="2">
    <source>
        <dbReference type="Pfam" id="PF16401"/>
    </source>
</evidence>
<keyword evidence="1" id="KW-0812">Transmembrane</keyword>
<accession>A0A1M6QDT3</accession>
<dbReference type="PANTHER" id="PTHR31061:SF24">
    <property type="entry name" value="LD22376P"/>
    <property type="match status" value="1"/>
</dbReference>
<evidence type="ECO:0000313" key="3">
    <source>
        <dbReference type="EMBL" id="SHK18338.1"/>
    </source>
</evidence>
<protein>
    <submittedName>
        <fullName evidence="3">Predicted acyltransferase</fullName>
    </submittedName>
</protein>
<dbReference type="Proteomes" id="UP000184510">
    <property type="component" value="Unassembled WGS sequence"/>
</dbReference>
<feature type="transmembrane region" description="Helical" evidence="1">
    <location>
        <begin position="330"/>
        <end position="349"/>
    </location>
</feature>
<dbReference type="Pfam" id="PF16401">
    <property type="entry name" value="DUF5009"/>
    <property type="match status" value="1"/>
</dbReference>
<keyword evidence="4" id="KW-1185">Reference proteome</keyword>
<keyword evidence="3" id="KW-0808">Transferase</keyword>
<keyword evidence="3" id="KW-0012">Acyltransferase</keyword>
<dbReference type="RefSeq" id="WP_143184922.1">
    <property type="nucleotide sequence ID" value="NZ_FQYR01000006.1"/>
</dbReference>
<organism evidence="3 4">
    <name type="scientific">Rubritalea squalenifaciens DSM 18772</name>
    <dbReference type="NCBI Taxonomy" id="1123071"/>
    <lineage>
        <taxon>Bacteria</taxon>
        <taxon>Pseudomonadati</taxon>
        <taxon>Verrucomicrobiota</taxon>
        <taxon>Verrucomicrobiia</taxon>
        <taxon>Verrucomicrobiales</taxon>
        <taxon>Rubritaleaceae</taxon>
        <taxon>Rubritalea</taxon>
    </lineage>
</organism>
<feature type="transmembrane region" description="Helical" evidence="1">
    <location>
        <begin position="157"/>
        <end position="175"/>
    </location>
</feature>
<name>A0A1M6QDT3_9BACT</name>
<feature type="transmembrane region" description="Helical" evidence="1">
    <location>
        <begin position="45"/>
        <end position="65"/>
    </location>
</feature>
<dbReference type="GO" id="GO:0016746">
    <property type="term" value="F:acyltransferase activity"/>
    <property type="evidence" value="ECO:0007669"/>
    <property type="project" value="UniProtKB-KW"/>
</dbReference>
<feature type="transmembrane region" description="Helical" evidence="1">
    <location>
        <begin position="301"/>
        <end position="323"/>
    </location>
</feature>
<proteinExistence type="predicted"/>
<dbReference type="AlphaFoldDB" id="A0A1M6QDT3"/>
<dbReference type="InParanoid" id="A0A1M6QDT3"/>
<feature type="domain" description="DUF5009" evidence="2">
    <location>
        <begin position="41"/>
        <end position="139"/>
    </location>
</feature>
<dbReference type="PANTHER" id="PTHR31061">
    <property type="entry name" value="LD22376P"/>
    <property type="match status" value="1"/>
</dbReference>
<feature type="transmembrane region" description="Helical" evidence="1">
    <location>
        <begin position="369"/>
        <end position="390"/>
    </location>
</feature>